<accession>A0A7V7QHS5</accession>
<comment type="subcellular location">
    <subcellularLocation>
        <location evidence="3 22">Cytoplasm</location>
    </subcellularLocation>
</comment>
<dbReference type="PANTHER" id="PTHR23132:SF25">
    <property type="entry name" value="D-ALANINE--D-ALANINE LIGASE A"/>
    <property type="match status" value="1"/>
</dbReference>
<comment type="function">
    <text evidence="2 22">Cell wall formation.</text>
</comment>
<keyword evidence="12 24" id="KW-0460">Magnesium</keyword>
<feature type="binding site" evidence="24">
    <location>
        <position position="335"/>
    </location>
    <ligand>
        <name>Mg(2+)</name>
        <dbReference type="ChEBI" id="CHEBI:18420"/>
        <label>1</label>
    </ligand>
</feature>
<keyword evidence="8 22" id="KW-0436">Ligase</keyword>
<dbReference type="InterPro" id="IPR005905">
    <property type="entry name" value="D_ala_D_ala"/>
</dbReference>
<comment type="pathway">
    <text evidence="18">Glycan biosynthesis.</text>
</comment>
<evidence type="ECO:0000256" key="20">
    <source>
        <dbReference type="ARBA" id="ARBA00076288"/>
    </source>
</evidence>
<keyword evidence="13 22" id="KW-0133">Cell shape</keyword>
<dbReference type="InterPro" id="IPR011095">
    <property type="entry name" value="Dala_Dala_lig_C"/>
</dbReference>
<evidence type="ECO:0000256" key="18">
    <source>
        <dbReference type="ARBA" id="ARBA00060592"/>
    </source>
</evidence>
<protein>
    <recommendedName>
        <fullName evidence="19 22">D-alanine--D-alanine ligase</fullName>
        <ecNumber evidence="6 22">6.3.2.4</ecNumber>
    </recommendedName>
    <alternativeName>
        <fullName evidence="21 22">D-Ala-D-Ala ligase</fullName>
    </alternativeName>
    <alternativeName>
        <fullName evidence="20 22">D-alanylalanine synthetase</fullName>
    </alternativeName>
</protein>
<dbReference type="Pfam" id="PF01820">
    <property type="entry name" value="Dala_Dala_lig_N"/>
    <property type="match status" value="1"/>
</dbReference>
<dbReference type="Gene3D" id="3.30.470.20">
    <property type="entry name" value="ATP-grasp fold, B domain"/>
    <property type="match status" value="1"/>
</dbReference>
<dbReference type="SUPFAM" id="SSF56059">
    <property type="entry name" value="Glutathione synthetase ATP-binding domain-like"/>
    <property type="match status" value="1"/>
</dbReference>
<evidence type="ECO:0000256" key="22">
    <source>
        <dbReference type="HAMAP-Rule" id="MF_00047"/>
    </source>
</evidence>
<feature type="compositionally biased region" description="Polar residues" evidence="26">
    <location>
        <begin position="273"/>
        <end position="286"/>
    </location>
</feature>
<dbReference type="GO" id="GO:0008360">
    <property type="term" value="P:regulation of cell shape"/>
    <property type="evidence" value="ECO:0007669"/>
    <property type="project" value="UniProtKB-KW"/>
</dbReference>
<dbReference type="HAMAP" id="MF_00047">
    <property type="entry name" value="Dala_Dala_lig"/>
    <property type="match status" value="1"/>
</dbReference>
<keyword evidence="29" id="KW-1185">Reference proteome</keyword>
<proteinExistence type="inferred from homology"/>
<evidence type="ECO:0000256" key="17">
    <source>
        <dbReference type="ARBA" id="ARBA00047614"/>
    </source>
</evidence>
<evidence type="ECO:0000256" key="23">
    <source>
        <dbReference type="PIRSR" id="PIRSR039102-1"/>
    </source>
</evidence>
<dbReference type="Gene3D" id="3.40.50.20">
    <property type="match status" value="1"/>
</dbReference>
<feature type="active site" evidence="23">
    <location>
        <position position="342"/>
    </location>
</feature>
<dbReference type="Pfam" id="PF07478">
    <property type="entry name" value="Dala_Dala_lig_C"/>
    <property type="match status" value="1"/>
</dbReference>
<reference evidence="28 29" key="1">
    <citation type="submission" date="2019-09" db="EMBL/GenBank/DDBJ databases">
        <authorList>
            <person name="Valk L.C."/>
        </authorList>
    </citation>
    <scope>NUCLEOTIDE SEQUENCE [LARGE SCALE GENOMIC DNA]</scope>
    <source>
        <strain evidence="28">GalUA</strain>
    </source>
</reference>
<evidence type="ECO:0000256" key="5">
    <source>
        <dbReference type="ARBA" id="ARBA00010871"/>
    </source>
</evidence>
<evidence type="ECO:0000256" key="10">
    <source>
        <dbReference type="ARBA" id="ARBA00022741"/>
    </source>
</evidence>
<keyword evidence="10 25" id="KW-0547">Nucleotide-binding</keyword>
<name>A0A7V7QHS5_9FIRM</name>
<dbReference type="PANTHER" id="PTHR23132">
    <property type="entry name" value="D-ALANINE--D-ALANINE LIGASE"/>
    <property type="match status" value="1"/>
</dbReference>
<dbReference type="PROSITE" id="PS50975">
    <property type="entry name" value="ATP_GRASP"/>
    <property type="match status" value="1"/>
</dbReference>
<dbReference type="InterPro" id="IPR016185">
    <property type="entry name" value="PreATP-grasp_dom_sf"/>
</dbReference>
<evidence type="ECO:0000256" key="26">
    <source>
        <dbReference type="SAM" id="MobiDB-lite"/>
    </source>
</evidence>
<dbReference type="PIRSF" id="PIRSF039102">
    <property type="entry name" value="Ddl/VanB"/>
    <property type="match status" value="1"/>
</dbReference>
<feature type="region of interest" description="Disordered" evidence="26">
    <location>
        <begin position="268"/>
        <end position="290"/>
    </location>
</feature>
<comment type="cofactor">
    <cofactor evidence="1">
        <name>Mn(2+)</name>
        <dbReference type="ChEBI" id="CHEBI:29035"/>
    </cofactor>
</comment>
<evidence type="ECO:0000313" key="28">
    <source>
        <dbReference type="EMBL" id="KAB1434254.1"/>
    </source>
</evidence>
<evidence type="ECO:0000256" key="21">
    <source>
        <dbReference type="ARBA" id="ARBA00077154"/>
    </source>
</evidence>
<evidence type="ECO:0000256" key="25">
    <source>
        <dbReference type="PROSITE-ProRule" id="PRU00409"/>
    </source>
</evidence>
<evidence type="ECO:0000256" key="15">
    <source>
        <dbReference type="ARBA" id="ARBA00023211"/>
    </source>
</evidence>
<comment type="pathway">
    <text evidence="4 22">Cell wall biogenesis; peptidoglycan biosynthesis.</text>
</comment>
<feature type="active site" evidence="23">
    <location>
        <position position="15"/>
    </location>
</feature>
<keyword evidence="16 22" id="KW-0961">Cell wall biogenesis/degradation</keyword>
<evidence type="ECO:0000256" key="7">
    <source>
        <dbReference type="ARBA" id="ARBA00022490"/>
    </source>
</evidence>
<evidence type="ECO:0000256" key="16">
    <source>
        <dbReference type="ARBA" id="ARBA00023316"/>
    </source>
</evidence>
<keyword evidence="15 24" id="KW-0464">Manganese</keyword>
<dbReference type="AlphaFoldDB" id="A0A7V7QHS5"/>
<organism evidence="28 29">
    <name type="scientific">Candidatus Galacturonatibacter soehngenii</name>
    <dbReference type="NCBI Taxonomy" id="2307010"/>
    <lineage>
        <taxon>Bacteria</taxon>
        <taxon>Bacillati</taxon>
        <taxon>Bacillota</taxon>
        <taxon>Clostridia</taxon>
        <taxon>Lachnospirales</taxon>
        <taxon>Lachnospiraceae</taxon>
        <taxon>Candidatus Galacturonatibacter</taxon>
    </lineage>
</organism>
<evidence type="ECO:0000256" key="11">
    <source>
        <dbReference type="ARBA" id="ARBA00022840"/>
    </source>
</evidence>
<keyword evidence="9 24" id="KW-0479">Metal-binding</keyword>
<keyword evidence="11 25" id="KW-0067">ATP-binding</keyword>
<evidence type="ECO:0000256" key="12">
    <source>
        <dbReference type="ARBA" id="ARBA00022842"/>
    </source>
</evidence>
<dbReference type="InterPro" id="IPR013815">
    <property type="entry name" value="ATP_grasp_subdomain_1"/>
</dbReference>
<evidence type="ECO:0000256" key="24">
    <source>
        <dbReference type="PIRSR" id="PIRSR039102-3"/>
    </source>
</evidence>
<dbReference type="GO" id="GO:0005829">
    <property type="term" value="C:cytosol"/>
    <property type="evidence" value="ECO:0007669"/>
    <property type="project" value="TreeGrafter"/>
</dbReference>
<feature type="domain" description="ATP-grasp" evidence="27">
    <location>
        <begin position="146"/>
        <end position="364"/>
    </location>
</feature>
<gene>
    <name evidence="22" type="primary">ddl</name>
    <name evidence="28" type="ORF">F7O84_17335</name>
</gene>
<evidence type="ECO:0000256" key="6">
    <source>
        <dbReference type="ARBA" id="ARBA00012216"/>
    </source>
</evidence>
<evidence type="ECO:0000259" key="27">
    <source>
        <dbReference type="PROSITE" id="PS50975"/>
    </source>
</evidence>
<dbReference type="UniPathway" id="UPA00219"/>
<evidence type="ECO:0000256" key="19">
    <source>
        <dbReference type="ARBA" id="ARBA00068427"/>
    </source>
</evidence>
<keyword evidence="14 22" id="KW-0573">Peptidoglycan synthesis</keyword>
<evidence type="ECO:0000256" key="4">
    <source>
        <dbReference type="ARBA" id="ARBA00004752"/>
    </source>
</evidence>
<dbReference type="GO" id="GO:0046872">
    <property type="term" value="F:metal ion binding"/>
    <property type="evidence" value="ECO:0007669"/>
    <property type="project" value="UniProtKB-KW"/>
</dbReference>
<sequence>MKIKVGVFFGGQSVEHEVSIISGIQAVYAFNREKYDIIPIYITKNNEMYIGENIGDIEAYKDIPTLLKKSQKIILVNDNKKLNLVRYPMKKFGTNIINSIDVAFPIVHGTNTEDGTLQGYFRTLCIPYVGPDVTSSAIGMDKYVMKTVLKDNGIPVLDCICLDVKKYHTNPNDIIERVEEKIGYPVIVKPINLGSSVGIKVAKDRAELEDAFEYAFQFANKLLVEKAIVKLREINCSVLGDYEEAKASECEEPVGSDEILSYEDKYLSGNGGSKTDNGSKGMTSLSRKLPAPLSPQKREEIRSLAVKTFQTLNCNGVSRIDFMIDTETDQLYVNEINTIPGSLAFYLWEPIGVTYDMLLDQMVTLALKRERELSEISYSFDTNILSGVKLGGMKGAKL</sequence>
<feature type="active site" evidence="23">
    <location>
        <position position="195"/>
    </location>
</feature>
<dbReference type="Proteomes" id="UP000461768">
    <property type="component" value="Unassembled WGS sequence"/>
</dbReference>
<feature type="binding site" evidence="24">
    <location>
        <position position="337"/>
    </location>
    <ligand>
        <name>Mg(2+)</name>
        <dbReference type="ChEBI" id="CHEBI:18420"/>
        <label>2</label>
    </ligand>
</feature>
<dbReference type="PROSITE" id="PS00844">
    <property type="entry name" value="DALA_DALA_LIGASE_2"/>
    <property type="match status" value="1"/>
</dbReference>
<dbReference type="EMBL" id="WAGX01000008">
    <property type="protein sequence ID" value="KAB1434254.1"/>
    <property type="molecule type" value="Genomic_DNA"/>
</dbReference>
<evidence type="ECO:0000256" key="8">
    <source>
        <dbReference type="ARBA" id="ARBA00022598"/>
    </source>
</evidence>
<evidence type="ECO:0000256" key="13">
    <source>
        <dbReference type="ARBA" id="ARBA00022960"/>
    </source>
</evidence>
<dbReference type="Gene3D" id="3.30.1490.20">
    <property type="entry name" value="ATP-grasp fold, A domain"/>
    <property type="match status" value="1"/>
</dbReference>
<feature type="binding site" evidence="24">
    <location>
        <position position="321"/>
    </location>
    <ligand>
        <name>Mg(2+)</name>
        <dbReference type="ChEBI" id="CHEBI:18420"/>
        <label>1</label>
    </ligand>
</feature>
<comment type="caution">
    <text evidence="28">The sequence shown here is derived from an EMBL/GenBank/DDBJ whole genome shotgun (WGS) entry which is preliminary data.</text>
</comment>
<evidence type="ECO:0000256" key="9">
    <source>
        <dbReference type="ARBA" id="ARBA00022723"/>
    </source>
</evidence>
<evidence type="ECO:0000256" key="14">
    <source>
        <dbReference type="ARBA" id="ARBA00022984"/>
    </source>
</evidence>
<keyword evidence="7 22" id="KW-0963">Cytoplasm</keyword>
<dbReference type="GO" id="GO:0071555">
    <property type="term" value="P:cell wall organization"/>
    <property type="evidence" value="ECO:0007669"/>
    <property type="project" value="UniProtKB-KW"/>
</dbReference>
<feature type="binding site" evidence="24">
    <location>
        <position position="335"/>
    </location>
    <ligand>
        <name>Mg(2+)</name>
        <dbReference type="ChEBI" id="CHEBI:18420"/>
        <label>2</label>
    </ligand>
</feature>
<dbReference type="GO" id="GO:0005524">
    <property type="term" value="F:ATP binding"/>
    <property type="evidence" value="ECO:0007669"/>
    <property type="project" value="UniProtKB-UniRule"/>
</dbReference>
<dbReference type="FunFam" id="3.30.1490.20:FF:000007">
    <property type="entry name" value="D-alanine--D-alanine ligase"/>
    <property type="match status" value="1"/>
</dbReference>
<reference evidence="28 29" key="2">
    <citation type="submission" date="2020-02" db="EMBL/GenBank/DDBJ databases">
        <title>Candidatus Galacturonibacter soehngenii shows hetero-acetogenic catabolism of galacturonic acid but lacks a canonical carbon monoxide dehydrogenase/acetyl-CoA synthase complex.</title>
        <authorList>
            <person name="Diender M."/>
            <person name="Stouten G.R."/>
            <person name="Petersen J.F."/>
            <person name="Nielsen P.H."/>
            <person name="Dueholm M.S."/>
            <person name="Pronk J.T."/>
            <person name="Van Loosdrecht M.C.M."/>
        </authorList>
    </citation>
    <scope>NUCLEOTIDE SEQUENCE [LARGE SCALE GENOMIC DNA]</scope>
    <source>
        <strain evidence="28">GalUA</strain>
    </source>
</reference>
<dbReference type="NCBIfam" id="TIGR01205">
    <property type="entry name" value="D_ala_D_alaTIGR"/>
    <property type="match status" value="1"/>
</dbReference>
<dbReference type="NCBIfam" id="NF002528">
    <property type="entry name" value="PRK01966.1-4"/>
    <property type="match status" value="1"/>
</dbReference>
<dbReference type="InterPro" id="IPR000291">
    <property type="entry name" value="D-Ala_lig_Van_CS"/>
</dbReference>
<dbReference type="EC" id="6.3.2.4" evidence="6 22"/>
<evidence type="ECO:0000256" key="2">
    <source>
        <dbReference type="ARBA" id="ARBA00003921"/>
    </source>
</evidence>
<evidence type="ECO:0000313" key="29">
    <source>
        <dbReference type="Proteomes" id="UP000461768"/>
    </source>
</evidence>
<dbReference type="GO" id="GO:0008716">
    <property type="term" value="F:D-alanine-D-alanine ligase activity"/>
    <property type="evidence" value="ECO:0007669"/>
    <property type="project" value="UniProtKB-UniRule"/>
</dbReference>
<comment type="similarity">
    <text evidence="5 22">Belongs to the D-alanine--D-alanine ligase family.</text>
</comment>
<dbReference type="OrthoDB" id="9813261at2"/>
<comment type="catalytic activity">
    <reaction evidence="17 22">
        <text>2 D-alanine + ATP = D-alanyl-D-alanine + ADP + phosphate + H(+)</text>
        <dbReference type="Rhea" id="RHEA:11224"/>
        <dbReference type="ChEBI" id="CHEBI:15378"/>
        <dbReference type="ChEBI" id="CHEBI:30616"/>
        <dbReference type="ChEBI" id="CHEBI:43474"/>
        <dbReference type="ChEBI" id="CHEBI:57416"/>
        <dbReference type="ChEBI" id="CHEBI:57822"/>
        <dbReference type="ChEBI" id="CHEBI:456216"/>
        <dbReference type="EC" id="6.3.2.4"/>
    </reaction>
</comment>
<dbReference type="SUPFAM" id="SSF52440">
    <property type="entry name" value="PreATP-grasp domain"/>
    <property type="match status" value="1"/>
</dbReference>
<comment type="cofactor">
    <cofactor evidence="24">
        <name>Mg(2+)</name>
        <dbReference type="ChEBI" id="CHEBI:18420"/>
    </cofactor>
    <cofactor evidence="24">
        <name>Mn(2+)</name>
        <dbReference type="ChEBI" id="CHEBI:29035"/>
    </cofactor>
    <text evidence="24">Binds 2 magnesium or manganese ions per subunit.</text>
</comment>
<evidence type="ECO:0000256" key="3">
    <source>
        <dbReference type="ARBA" id="ARBA00004496"/>
    </source>
</evidence>
<dbReference type="GO" id="GO:0009252">
    <property type="term" value="P:peptidoglycan biosynthetic process"/>
    <property type="evidence" value="ECO:0007669"/>
    <property type="project" value="UniProtKB-UniRule"/>
</dbReference>
<evidence type="ECO:0000256" key="1">
    <source>
        <dbReference type="ARBA" id="ARBA00001936"/>
    </source>
</evidence>
<dbReference type="InterPro" id="IPR011761">
    <property type="entry name" value="ATP-grasp"/>
</dbReference>
<dbReference type="RefSeq" id="WP_151148203.1">
    <property type="nucleotide sequence ID" value="NZ_WAGX01000008.1"/>
</dbReference>
<dbReference type="InterPro" id="IPR011127">
    <property type="entry name" value="Dala_Dala_lig_N"/>
</dbReference>